<reference evidence="1 2" key="1">
    <citation type="submission" date="2013-02" db="EMBL/GenBank/DDBJ databases">
        <title>Draft genome sequence of Amycolatopsis vancoresmycina strain DSM 44592T.</title>
        <authorList>
            <person name="Kumar S."/>
            <person name="Kaur N."/>
            <person name="Kaur C."/>
            <person name="Raghava G.P.S."/>
            <person name="Mayilraj S."/>
        </authorList>
    </citation>
    <scope>NUCLEOTIDE SEQUENCE [LARGE SCALE GENOMIC DNA]</scope>
    <source>
        <strain evidence="1 2">DSM 44592</strain>
    </source>
</reference>
<dbReference type="PATRIC" id="fig|1292037.4.peg.7703"/>
<organism evidence="1 2">
    <name type="scientific">Amycolatopsis vancoresmycina DSM 44592</name>
    <dbReference type="NCBI Taxonomy" id="1292037"/>
    <lineage>
        <taxon>Bacteria</taxon>
        <taxon>Bacillati</taxon>
        <taxon>Actinomycetota</taxon>
        <taxon>Actinomycetes</taxon>
        <taxon>Pseudonocardiales</taxon>
        <taxon>Pseudonocardiaceae</taxon>
        <taxon>Amycolatopsis</taxon>
    </lineage>
</organism>
<dbReference type="Proteomes" id="UP000014139">
    <property type="component" value="Unassembled WGS sequence"/>
</dbReference>
<protein>
    <submittedName>
        <fullName evidence="1">Uncharacterized protein</fullName>
    </submittedName>
</protein>
<name>R1HNX1_9PSEU</name>
<proteinExistence type="predicted"/>
<sequence length="150" mass="15567">PAGWPVARELTLPVADPARGVACPMPEPPEPAPAGLDEAPGADQAASWEVVEDLLHDTVSLRLAGGNRIRPDTVPGGRHTLEVEQELVATAHRLDPGASTTTGRLTGTVDTATGAHLTVEVTVTATATTLDAHAKVVQDGASLLDRHWRG</sequence>
<dbReference type="EMBL" id="AOUO01000713">
    <property type="protein sequence ID" value="EOD60034.1"/>
    <property type="molecule type" value="Genomic_DNA"/>
</dbReference>
<accession>R1HNX1</accession>
<feature type="non-terminal residue" evidence="1">
    <location>
        <position position="1"/>
    </location>
</feature>
<gene>
    <name evidence="1" type="ORF">H480_41130</name>
</gene>
<dbReference type="RefSeq" id="WP_004561606.1">
    <property type="nucleotide sequence ID" value="NZ_AOUO01000713.1"/>
</dbReference>
<comment type="caution">
    <text evidence="1">The sequence shown here is derived from an EMBL/GenBank/DDBJ whole genome shotgun (WGS) entry which is preliminary data.</text>
</comment>
<dbReference type="AlphaFoldDB" id="R1HNX1"/>
<keyword evidence="2" id="KW-1185">Reference proteome</keyword>
<evidence type="ECO:0000313" key="1">
    <source>
        <dbReference type="EMBL" id="EOD60034.1"/>
    </source>
</evidence>
<evidence type="ECO:0000313" key="2">
    <source>
        <dbReference type="Proteomes" id="UP000014139"/>
    </source>
</evidence>